<evidence type="ECO:0000313" key="2">
    <source>
        <dbReference type="Proteomes" id="UP001273136"/>
    </source>
</evidence>
<gene>
    <name evidence="1" type="ORF">McpAg1_01560</name>
</gene>
<dbReference type="AlphaFoldDB" id="A0AAE4M9C1"/>
<name>A0AAE4M9C1_9EURY</name>
<sequence>MITFELLLQCGLLGLTLELLRRVIRIETRVGLCKRCPITKKEVKKNVRELDCA</sequence>
<keyword evidence="2" id="KW-1185">Reference proteome</keyword>
<organism evidence="1 2">
    <name type="scientific">Methanorbis furvi</name>
    <dbReference type="NCBI Taxonomy" id="3028299"/>
    <lineage>
        <taxon>Archaea</taxon>
        <taxon>Methanobacteriati</taxon>
        <taxon>Methanobacteriota</taxon>
        <taxon>Stenosarchaea group</taxon>
        <taxon>Methanomicrobia</taxon>
        <taxon>Methanomicrobiales</taxon>
        <taxon>Methanocorpusculaceae</taxon>
        <taxon>Methanorbis</taxon>
    </lineage>
</organism>
<evidence type="ECO:0000313" key="1">
    <source>
        <dbReference type="EMBL" id="MDV0440977.1"/>
    </source>
</evidence>
<accession>A0AAE4M9C1</accession>
<protein>
    <submittedName>
        <fullName evidence="1">Uncharacterized protein</fullName>
    </submittedName>
</protein>
<comment type="caution">
    <text evidence="1">The sequence shown here is derived from an EMBL/GenBank/DDBJ whole genome shotgun (WGS) entry which is preliminary data.</text>
</comment>
<dbReference type="EMBL" id="JAWDKA010000001">
    <property type="protein sequence ID" value="MDV0440977.1"/>
    <property type="molecule type" value="Genomic_DNA"/>
</dbReference>
<proteinExistence type="predicted"/>
<reference evidence="1" key="1">
    <citation type="submission" date="2023-06" db="EMBL/GenBank/DDBJ databases">
        <title>Genome sequence of Methancorpusculaceae sp. Ag1.</title>
        <authorList>
            <person name="Protasov E."/>
            <person name="Platt K."/>
            <person name="Poehlein A."/>
            <person name="Daniel R."/>
            <person name="Brune A."/>
        </authorList>
    </citation>
    <scope>NUCLEOTIDE SEQUENCE</scope>
    <source>
        <strain evidence="1">Ag1</strain>
    </source>
</reference>
<dbReference type="Proteomes" id="UP001273136">
    <property type="component" value="Unassembled WGS sequence"/>
</dbReference>